<name>A0A5C3L3M8_COPMA</name>
<organism evidence="1 2">
    <name type="scientific">Coprinopsis marcescibilis</name>
    <name type="common">Agaric fungus</name>
    <name type="synonym">Psathyrella marcescibilis</name>
    <dbReference type="NCBI Taxonomy" id="230819"/>
    <lineage>
        <taxon>Eukaryota</taxon>
        <taxon>Fungi</taxon>
        <taxon>Dikarya</taxon>
        <taxon>Basidiomycota</taxon>
        <taxon>Agaricomycotina</taxon>
        <taxon>Agaricomycetes</taxon>
        <taxon>Agaricomycetidae</taxon>
        <taxon>Agaricales</taxon>
        <taxon>Agaricineae</taxon>
        <taxon>Psathyrellaceae</taxon>
        <taxon>Coprinopsis</taxon>
    </lineage>
</organism>
<evidence type="ECO:0000313" key="2">
    <source>
        <dbReference type="Proteomes" id="UP000307440"/>
    </source>
</evidence>
<dbReference type="AlphaFoldDB" id="A0A5C3L3M8"/>
<evidence type="ECO:0000313" key="1">
    <source>
        <dbReference type="EMBL" id="TFK27360.1"/>
    </source>
</evidence>
<accession>A0A5C3L3M8</accession>
<proteinExistence type="predicted"/>
<gene>
    <name evidence="1" type="ORF">FA15DRAFT_209818</name>
</gene>
<keyword evidence="2" id="KW-1185">Reference proteome</keyword>
<dbReference type="Proteomes" id="UP000307440">
    <property type="component" value="Unassembled WGS sequence"/>
</dbReference>
<reference evidence="1 2" key="1">
    <citation type="journal article" date="2019" name="Nat. Ecol. Evol.">
        <title>Megaphylogeny resolves global patterns of mushroom evolution.</title>
        <authorList>
            <person name="Varga T."/>
            <person name="Krizsan K."/>
            <person name="Foldi C."/>
            <person name="Dima B."/>
            <person name="Sanchez-Garcia M."/>
            <person name="Sanchez-Ramirez S."/>
            <person name="Szollosi G.J."/>
            <person name="Szarkandi J.G."/>
            <person name="Papp V."/>
            <person name="Albert L."/>
            <person name="Andreopoulos W."/>
            <person name="Angelini C."/>
            <person name="Antonin V."/>
            <person name="Barry K.W."/>
            <person name="Bougher N.L."/>
            <person name="Buchanan P."/>
            <person name="Buyck B."/>
            <person name="Bense V."/>
            <person name="Catcheside P."/>
            <person name="Chovatia M."/>
            <person name="Cooper J."/>
            <person name="Damon W."/>
            <person name="Desjardin D."/>
            <person name="Finy P."/>
            <person name="Geml J."/>
            <person name="Haridas S."/>
            <person name="Hughes K."/>
            <person name="Justo A."/>
            <person name="Karasinski D."/>
            <person name="Kautmanova I."/>
            <person name="Kiss B."/>
            <person name="Kocsube S."/>
            <person name="Kotiranta H."/>
            <person name="LaButti K.M."/>
            <person name="Lechner B.E."/>
            <person name="Liimatainen K."/>
            <person name="Lipzen A."/>
            <person name="Lukacs Z."/>
            <person name="Mihaltcheva S."/>
            <person name="Morgado L.N."/>
            <person name="Niskanen T."/>
            <person name="Noordeloos M.E."/>
            <person name="Ohm R.A."/>
            <person name="Ortiz-Santana B."/>
            <person name="Ovrebo C."/>
            <person name="Racz N."/>
            <person name="Riley R."/>
            <person name="Savchenko A."/>
            <person name="Shiryaev A."/>
            <person name="Soop K."/>
            <person name="Spirin V."/>
            <person name="Szebenyi C."/>
            <person name="Tomsovsky M."/>
            <person name="Tulloss R.E."/>
            <person name="Uehling J."/>
            <person name="Grigoriev I.V."/>
            <person name="Vagvolgyi C."/>
            <person name="Papp T."/>
            <person name="Martin F.M."/>
            <person name="Miettinen O."/>
            <person name="Hibbett D.S."/>
            <person name="Nagy L.G."/>
        </authorList>
    </citation>
    <scope>NUCLEOTIDE SEQUENCE [LARGE SCALE GENOMIC DNA]</scope>
    <source>
        <strain evidence="1 2">CBS 121175</strain>
    </source>
</reference>
<sequence>MMSFAVFTPMPIRSEAIERGLPQPPSMLDNAKVNDSDIIGVTFYPNARCTTEREEHKAEYALRPKRVPVHLRPIHRSLSVDGAVFPMPIRAEAVARGLPQPPSMVSKATKINDSEIIGVTFYPNARCTAEREEHKAEYAVRPKRVPFRARPLPSSDTEDESDDECASFLMPIRPEAIERGLPQPPSMLGGASGKVNDSDIIGVTFYPNARCTAEREEHRAEYALRPRRQRALPPLHLRSGFSWSQVDDGVFD</sequence>
<dbReference type="EMBL" id="ML210165">
    <property type="protein sequence ID" value="TFK27360.1"/>
    <property type="molecule type" value="Genomic_DNA"/>
</dbReference>
<protein>
    <submittedName>
        <fullName evidence="1">Uncharacterized protein</fullName>
    </submittedName>
</protein>